<reference evidence="3" key="2">
    <citation type="submission" date="2024-10" db="UniProtKB">
        <authorList>
            <consortium name="EnsemblProtists"/>
        </authorList>
    </citation>
    <scope>IDENTIFICATION</scope>
</reference>
<dbReference type="HOGENOM" id="CLU_830116_0_0_1"/>
<dbReference type="GeneID" id="17279708"/>
<dbReference type="Pfam" id="PF02170">
    <property type="entry name" value="PAZ"/>
    <property type="match status" value="1"/>
</dbReference>
<evidence type="ECO:0000259" key="2">
    <source>
        <dbReference type="PROSITE" id="PS50821"/>
    </source>
</evidence>
<dbReference type="PaxDb" id="2903-EOD34438"/>
<dbReference type="EnsemblProtists" id="EOD34438">
    <property type="protein sequence ID" value="EOD34438"/>
    <property type="gene ID" value="EMIHUDRAFT_111278"/>
</dbReference>
<dbReference type="InterPro" id="IPR003100">
    <property type="entry name" value="PAZ_dom"/>
</dbReference>
<feature type="region of interest" description="Disordered" evidence="1">
    <location>
        <begin position="301"/>
        <end position="321"/>
    </location>
</feature>
<evidence type="ECO:0000313" key="3">
    <source>
        <dbReference type="EnsemblProtists" id="EOD34438"/>
    </source>
</evidence>
<proteinExistence type="predicted"/>
<dbReference type="Proteomes" id="UP000013827">
    <property type="component" value="Unassembled WGS sequence"/>
</dbReference>
<keyword evidence="4" id="KW-1185">Reference proteome</keyword>
<dbReference type="InterPro" id="IPR036085">
    <property type="entry name" value="PAZ_dom_sf"/>
</dbReference>
<dbReference type="AlphaFoldDB" id="A0A0D3KFA3"/>
<dbReference type="CDD" id="cd02846">
    <property type="entry name" value="PAZ_argonaute_like"/>
    <property type="match status" value="1"/>
</dbReference>
<accession>A0A0D3KFA3</accession>
<evidence type="ECO:0000256" key="1">
    <source>
        <dbReference type="SAM" id="MobiDB-lite"/>
    </source>
</evidence>
<name>A0A0D3KFA3_EMIH1</name>
<protein>
    <recommendedName>
        <fullName evidence="2">PAZ domain-containing protein</fullName>
    </recommendedName>
</protein>
<evidence type="ECO:0000313" key="4">
    <source>
        <dbReference type="Proteomes" id="UP000013827"/>
    </source>
</evidence>
<reference evidence="4" key="1">
    <citation type="journal article" date="2013" name="Nature">
        <title>Pan genome of the phytoplankton Emiliania underpins its global distribution.</title>
        <authorList>
            <person name="Read B.A."/>
            <person name="Kegel J."/>
            <person name="Klute M.J."/>
            <person name="Kuo A."/>
            <person name="Lefebvre S.C."/>
            <person name="Maumus F."/>
            <person name="Mayer C."/>
            <person name="Miller J."/>
            <person name="Monier A."/>
            <person name="Salamov A."/>
            <person name="Young J."/>
            <person name="Aguilar M."/>
            <person name="Claverie J.M."/>
            <person name="Frickenhaus S."/>
            <person name="Gonzalez K."/>
            <person name="Herman E.K."/>
            <person name="Lin Y.C."/>
            <person name="Napier J."/>
            <person name="Ogata H."/>
            <person name="Sarno A.F."/>
            <person name="Shmutz J."/>
            <person name="Schroeder D."/>
            <person name="de Vargas C."/>
            <person name="Verret F."/>
            <person name="von Dassow P."/>
            <person name="Valentin K."/>
            <person name="Van de Peer Y."/>
            <person name="Wheeler G."/>
            <person name="Dacks J.B."/>
            <person name="Delwiche C.F."/>
            <person name="Dyhrman S.T."/>
            <person name="Glockner G."/>
            <person name="John U."/>
            <person name="Richards T."/>
            <person name="Worden A.Z."/>
            <person name="Zhang X."/>
            <person name="Grigoriev I.V."/>
            <person name="Allen A.E."/>
            <person name="Bidle K."/>
            <person name="Borodovsky M."/>
            <person name="Bowler C."/>
            <person name="Brownlee C."/>
            <person name="Cock J.M."/>
            <person name="Elias M."/>
            <person name="Gladyshev V.N."/>
            <person name="Groth M."/>
            <person name="Guda C."/>
            <person name="Hadaegh A."/>
            <person name="Iglesias-Rodriguez M.D."/>
            <person name="Jenkins J."/>
            <person name="Jones B.M."/>
            <person name="Lawson T."/>
            <person name="Leese F."/>
            <person name="Lindquist E."/>
            <person name="Lobanov A."/>
            <person name="Lomsadze A."/>
            <person name="Malik S.B."/>
            <person name="Marsh M.E."/>
            <person name="Mackinder L."/>
            <person name="Mock T."/>
            <person name="Mueller-Roeber B."/>
            <person name="Pagarete A."/>
            <person name="Parker M."/>
            <person name="Probert I."/>
            <person name="Quesneville H."/>
            <person name="Raines C."/>
            <person name="Rensing S.A."/>
            <person name="Riano-Pachon D.M."/>
            <person name="Richier S."/>
            <person name="Rokitta S."/>
            <person name="Shiraiwa Y."/>
            <person name="Soanes D.M."/>
            <person name="van der Giezen M."/>
            <person name="Wahlund T.M."/>
            <person name="Williams B."/>
            <person name="Wilson W."/>
            <person name="Wolfe G."/>
            <person name="Wurch L.L."/>
        </authorList>
    </citation>
    <scope>NUCLEOTIDE SEQUENCE</scope>
</reference>
<dbReference type="GO" id="GO:0003723">
    <property type="term" value="F:RNA binding"/>
    <property type="evidence" value="ECO:0007669"/>
    <property type="project" value="InterPro"/>
</dbReference>
<sequence length="335" mass="36570">MSALLREPAVLRASRALPETSGSSGGAGSDGAGSAGNCGASSGGASNICDGCAYSLFLFMMHDDVMLLVLEQLRLSRDVPSLLSCLACSRLLACLTRQVLRQHFPLFELLPELLALPAHLQSHVSERCKVHLSAGRLPGGLLRDGLYAAVQRLLQGELPPDVEWLVVQQWSSTLEQELHATAEAHRRWRIGYVGMPPGRYYRLGGLDDKGASEHWFRFRGEEASVADFFAEKRQQPLRRPQLPCILAGPRSNPGLIRLPLELLRFEEPHDAAARPPQPDEVAAMPPALRGLVEYICRGAERERDTPDAGAETKSEPAASVWPDGPYSADGLYFLC</sequence>
<feature type="compositionally biased region" description="Basic and acidic residues" evidence="1">
    <location>
        <begin position="301"/>
        <end position="314"/>
    </location>
</feature>
<organism evidence="3 4">
    <name type="scientific">Emiliania huxleyi (strain CCMP1516)</name>
    <dbReference type="NCBI Taxonomy" id="280463"/>
    <lineage>
        <taxon>Eukaryota</taxon>
        <taxon>Haptista</taxon>
        <taxon>Haptophyta</taxon>
        <taxon>Prymnesiophyceae</taxon>
        <taxon>Isochrysidales</taxon>
        <taxon>Noelaerhabdaceae</taxon>
        <taxon>Emiliania</taxon>
    </lineage>
</organism>
<dbReference type="KEGG" id="ehx:EMIHUDRAFT_111278"/>
<dbReference type="RefSeq" id="XP_005786867.1">
    <property type="nucleotide sequence ID" value="XM_005786810.1"/>
</dbReference>
<feature type="domain" description="PAZ" evidence="2">
    <location>
        <begin position="173"/>
        <end position="267"/>
    </location>
</feature>
<dbReference type="Gene3D" id="2.170.260.10">
    <property type="entry name" value="paz domain"/>
    <property type="match status" value="1"/>
</dbReference>
<dbReference type="PROSITE" id="PS50821">
    <property type="entry name" value="PAZ"/>
    <property type="match status" value="1"/>
</dbReference>
<dbReference type="SUPFAM" id="SSF101690">
    <property type="entry name" value="PAZ domain"/>
    <property type="match status" value="1"/>
</dbReference>